<dbReference type="AlphaFoldDB" id="A0A834P8A1"/>
<evidence type="ECO:0000313" key="2">
    <source>
        <dbReference type="Proteomes" id="UP000600918"/>
    </source>
</evidence>
<sequence length="136" mass="15190">MSKKVVSSGGGGVIGMDGEIVFKTAINPAPLWPLLPCQESGISHYPGQRERSPDYQKLYARDIHIRDIRKGQPNRSAMEKPRPGGTAFLITVTSAPEMVHYFGTLPYVEVATFLPVTLSYFVFYSQSTLLNCFYQR</sequence>
<dbReference type="Proteomes" id="UP000600918">
    <property type="component" value="Unassembled WGS sequence"/>
</dbReference>
<gene>
    <name evidence="1" type="ORF">H0235_004394</name>
</gene>
<evidence type="ECO:0000313" key="1">
    <source>
        <dbReference type="EMBL" id="KAF7431470.1"/>
    </source>
</evidence>
<dbReference type="EMBL" id="JACSDY010000003">
    <property type="protein sequence ID" value="KAF7431470.1"/>
    <property type="molecule type" value="Genomic_DNA"/>
</dbReference>
<keyword evidence="2" id="KW-1185">Reference proteome</keyword>
<organism evidence="1 2">
    <name type="scientific">Vespula pensylvanica</name>
    <name type="common">Western yellow jacket</name>
    <name type="synonym">Wasp</name>
    <dbReference type="NCBI Taxonomy" id="30213"/>
    <lineage>
        <taxon>Eukaryota</taxon>
        <taxon>Metazoa</taxon>
        <taxon>Ecdysozoa</taxon>
        <taxon>Arthropoda</taxon>
        <taxon>Hexapoda</taxon>
        <taxon>Insecta</taxon>
        <taxon>Pterygota</taxon>
        <taxon>Neoptera</taxon>
        <taxon>Endopterygota</taxon>
        <taxon>Hymenoptera</taxon>
        <taxon>Apocrita</taxon>
        <taxon>Aculeata</taxon>
        <taxon>Vespoidea</taxon>
        <taxon>Vespidae</taxon>
        <taxon>Vespinae</taxon>
        <taxon>Vespula</taxon>
    </lineage>
</organism>
<comment type="caution">
    <text evidence="1">The sequence shown here is derived from an EMBL/GenBank/DDBJ whole genome shotgun (WGS) entry which is preliminary data.</text>
</comment>
<reference evidence="1" key="1">
    <citation type="journal article" date="2020" name="G3 (Bethesda)">
        <title>High-Quality Assemblies for Three Invasive Social Wasps from the &lt;i&gt;Vespula&lt;/i&gt; Genus.</title>
        <authorList>
            <person name="Harrop T.W.R."/>
            <person name="Guhlin J."/>
            <person name="McLaughlin G.M."/>
            <person name="Permina E."/>
            <person name="Stockwell P."/>
            <person name="Gilligan J."/>
            <person name="Le Lec M.F."/>
            <person name="Gruber M.A.M."/>
            <person name="Quinn O."/>
            <person name="Lovegrove M."/>
            <person name="Duncan E.J."/>
            <person name="Remnant E.J."/>
            <person name="Van Eeckhoven J."/>
            <person name="Graham B."/>
            <person name="Knapp R.A."/>
            <person name="Langford K.W."/>
            <person name="Kronenberg Z."/>
            <person name="Press M.O."/>
            <person name="Eacker S.M."/>
            <person name="Wilson-Rankin E.E."/>
            <person name="Purcell J."/>
            <person name="Lester P.J."/>
            <person name="Dearden P.K."/>
        </authorList>
    </citation>
    <scope>NUCLEOTIDE SEQUENCE</scope>
    <source>
        <strain evidence="1">Volc-1</strain>
    </source>
</reference>
<protein>
    <submittedName>
        <fullName evidence="1">Uncharacterized protein</fullName>
    </submittedName>
</protein>
<accession>A0A834P8A1</accession>
<proteinExistence type="predicted"/>
<name>A0A834P8A1_VESPE</name>